<evidence type="ECO:0000313" key="1">
    <source>
        <dbReference type="EMBL" id="HIH69950.1"/>
    </source>
</evidence>
<reference evidence="1" key="1">
    <citation type="journal article" date="2020" name="bioRxiv">
        <title>A rank-normalized archaeal taxonomy based on genome phylogeny resolves widespread incomplete and uneven classifications.</title>
        <authorList>
            <person name="Rinke C."/>
            <person name="Chuvochina M."/>
            <person name="Mussig A.J."/>
            <person name="Chaumeil P.-A."/>
            <person name="Waite D.W."/>
            <person name="Whitman W.B."/>
            <person name="Parks D.H."/>
            <person name="Hugenholtz P."/>
        </authorList>
    </citation>
    <scope>NUCLEOTIDE SEQUENCE</scope>
    <source>
        <strain evidence="1">UBA12518</strain>
    </source>
</reference>
<proteinExistence type="predicted"/>
<organism evidence="1 2">
    <name type="scientific">Methermicoccus shengliensis</name>
    <dbReference type="NCBI Taxonomy" id="660064"/>
    <lineage>
        <taxon>Archaea</taxon>
        <taxon>Methanobacteriati</taxon>
        <taxon>Methanobacteriota</taxon>
        <taxon>Stenosarchaea group</taxon>
        <taxon>Methanomicrobia</taxon>
        <taxon>Methanosarcinales</taxon>
        <taxon>Methermicoccaceae</taxon>
        <taxon>Methermicoccus</taxon>
    </lineage>
</organism>
<gene>
    <name evidence="1" type="ORF">HA299_04990</name>
</gene>
<dbReference type="AlphaFoldDB" id="A0A832W078"/>
<evidence type="ECO:0000313" key="2">
    <source>
        <dbReference type="Proteomes" id="UP000600363"/>
    </source>
</evidence>
<dbReference type="Proteomes" id="UP000600363">
    <property type="component" value="Unassembled WGS sequence"/>
</dbReference>
<accession>A0A832W078</accession>
<sequence length="73" mass="8822">MYMTNIRLLAWSMHGIFDANDLPPLVLGTDRNVVEEEFWRLLMMDLRSVDATFMFVYEKTDYRHFISVLSRRF</sequence>
<protein>
    <submittedName>
        <fullName evidence="1">Uncharacterized protein</fullName>
    </submittedName>
</protein>
<dbReference type="EMBL" id="DUIH01000017">
    <property type="protein sequence ID" value="HIH69950.1"/>
    <property type="molecule type" value="Genomic_DNA"/>
</dbReference>
<name>A0A832W078_9EURY</name>
<comment type="caution">
    <text evidence="1">The sequence shown here is derived from an EMBL/GenBank/DDBJ whole genome shotgun (WGS) entry which is preliminary data.</text>
</comment>
<dbReference type="RefSeq" id="WP_042686043.1">
    <property type="nucleotide sequence ID" value="NZ_DUIH01000017.1"/>
</dbReference>